<evidence type="ECO:0000256" key="1">
    <source>
        <dbReference type="SAM" id="MobiDB-lite"/>
    </source>
</evidence>
<dbReference type="Proteomes" id="UP000269221">
    <property type="component" value="Unassembled WGS sequence"/>
</dbReference>
<proteinExistence type="predicted"/>
<protein>
    <submittedName>
        <fullName evidence="2">Uncharacterized protein</fullName>
    </submittedName>
</protein>
<keyword evidence="3" id="KW-1185">Reference proteome</keyword>
<gene>
    <name evidence="2" type="ORF">DUI87_08184</name>
</gene>
<sequence length="80" mass="8879">MSINCTGDGIESTLAKFPNAAKRGGEVNMSEGQASHRQTWRDGRPAKRIDDIDLRLSTLNDQMVPDDENTSVQVYILIMV</sequence>
<dbReference type="AlphaFoldDB" id="A0A3M0L9Q9"/>
<organism evidence="2 3">
    <name type="scientific">Hirundo rustica rustica</name>
    <dbReference type="NCBI Taxonomy" id="333673"/>
    <lineage>
        <taxon>Eukaryota</taxon>
        <taxon>Metazoa</taxon>
        <taxon>Chordata</taxon>
        <taxon>Craniata</taxon>
        <taxon>Vertebrata</taxon>
        <taxon>Euteleostomi</taxon>
        <taxon>Archelosauria</taxon>
        <taxon>Archosauria</taxon>
        <taxon>Dinosauria</taxon>
        <taxon>Saurischia</taxon>
        <taxon>Theropoda</taxon>
        <taxon>Coelurosauria</taxon>
        <taxon>Aves</taxon>
        <taxon>Neognathae</taxon>
        <taxon>Neoaves</taxon>
        <taxon>Telluraves</taxon>
        <taxon>Australaves</taxon>
        <taxon>Passeriformes</taxon>
        <taxon>Sylvioidea</taxon>
        <taxon>Hirundinidae</taxon>
        <taxon>Hirundo</taxon>
    </lineage>
</organism>
<comment type="caution">
    <text evidence="2">The sequence shown here is derived from an EMBL/GenBank/DDBJ whole genome shotgun (WGS) entry which is preliminary data.</text>
</comment>
<dbReference type="EMBL" id="QRBI01000104">
    <property type="protein sequence ID" value="RMC15977.1"/>
    <property type="molecule type" value="Genomic_DNA"/>
</dbReference>
<feature type="region of interest" description="Disordered" evidence="1">
    <location>
        <begin position="25"/>
        <end position="44"/>
    </location>
</feature>
<reference evidence="2 3" key="1">
    <citation type="submission" date="2018-07" db="EMBL/GenBank/DDBJ databases">
        <title>A high quality draft genome assembly of the barn swallow (H. rustica rustica).</title>
        <authorList>
            <person name="Formenti G."/>
            <person name="Chiara M."/>
            <person name="Poveda L."/>
            <person name="Francoijs K.-J."/>
            <person name="Bonisoli-Alquati A."/>
            <person name="Canova L."/>
            <person name="Gianfranceschi L."/>
            <person name="Horner D.S."/>
            <person name="Saino N."/>
        </authorList>
    </citation>
    <scope>NUCLEOTIDE SEQUENCE [LARGE SCALE GENOMIC DNA]</scope>
    <source>
        <strain evidence="2">Chelidonia</strain>
        <tissue evidence="2">Blood</tissue>
    </source>
</reference>
<evidence type="ECO:0000313" key="2">
    <source>
        <dbReference type="EMBL" id="RMC15977.1"/>
    </source>
</evidence>
<name>A0A3M0L9Q9_HIRRU</name>
<evidence type="ECO:0000313" key="3">
    <source>
        <dbReference type="Proteomes" id="UP000269221"/>
    </source>
</evidence>
<accession>A0A3M0L9Q9</accession>